<keyword evidence="3" id="KW-1185">Reference proteome</keyword>
<gene>
    <name evidence="2" type="ORF">A11Q_2086</name>
</gene>
<dbReference type="STRING" id="1184267.A11Q_2086"/>
<organism evidence="2 3">
    <name type="scientific">Pseudobdellovibrio exovorus JSS</name>
    <dbReference type="NCBI Taxonomy" id="1184267"/>
    <lineage>
        <taxon>Bacteria</taxon>
        <taxon>Pseudomonadati</taxon>
        <taxon>Bdellovibrionota</taxon>
        <taxon>Bdellovibrionia</taxon>
        <taxon>Bdellovibrionales</taxon>
        <taxon>Pseudobdellovibrionaceae</taxon>
        <taxon>Pseudobdellovibrio</taxon>
    </lineage>
</organism>
<feature type="signal peptide" evidence="1">
    <location>
        <begin position="1"/>
        <end position="18"/>
    </location>
</feature>
<dbReference type="HOGENOM" id="CLU_1933920_0_0_7"/>
<dbReference type="KEGG" id="bex:A11Q_2086"/>
<keyword evidence="1" id="KW-0732">Signal</keyword>
<evidence type="ECO:0000256" key="1">
    <source>
        <dbReference type="SAM" id="SignalP"/>
    </source>
</evidence>
<dbReference type="PATRIC" id="fig|1184267.3.peg.2111"/>
<feature type="chain" id="PRO_5004060523" description="Lipocalin-like domain-containing protein" evidence="1">
    <location>
        <begin position="19"/>
        <end position="131"/>
    </location>
</feature>
<dbReference type="AlphaFoldDB" id="M4VA69"/>
<proteinExistence type="predicted"/>
<protein>
    <recommendedName>
        <fullName evidence="4">Lipocalin-like domain-containing protein</fullName>
    </recommendedName>
</protein>
<name>M4VA69_9BACT</name>
<evidence type="ECO:0000313" key="3">
    <source>
        <dbReference type="Proteomes" id="UP000012040"/>
    </source>
</evidence>
<sequence length="131" mass="13927">MKSLLMSLVLAAAFQANAATVELGKYRAVDADTKSIIADFQLRANGTVHFTVKSPDFTMPAPGCEGKYSVKGNTFTANVNCPTPLLPTASVQIDITNVTPEGLRSKDGVRVNVVIDALGDEATPFLLKKND</sequence>
<evidence type="ECO:0000313" key="2">
    <source>
        <dbReference type="EMBL" id="AGH96302.1"/>
    </source>
</evidence>
<reference evidence="2 3" key="1">
    <citation type="journal article" date="2013" name="ISME J.">
        <title>By their genes ye shall know them: genomic signatures of predatory bacteria.</title>
        <authorList>
            <person name="Pasternak Z."/>
            <person name="Pietrokovski S."/>
            <person name="Rotem O."/>
            <person name="Gophna U."/>
            <person name="Lurie-Weinberger M.N."/>
            <person name="Jurkevitch E."/>
        </authorList>
    </citation>
    <scope>NUCLEOTIDE SEQUENCE [LARGE SCALE GENOMIC DNA]</scope>
    <source>
        <strain evidence="2 3">JSS</strain>
    </source>
</reference>
<dbReference type="EMBL" id="CP003537">
    <property type="protein sequence ID" value="AGH96302.1"/>
    <property type="molecule type" value="Genomic_DNA"/>
</dbReference>
<dbReference type="Proteomes" id="UP000012040">
    <property type="component" value="Chromosome"/>
</dbReference>
<dbReference type="RefSeq" id="WP_015470792.1">
    <property type="nucleotide sequence ID" value="NC_020813.1"/>
</dbReference>
<accession>M4VA69</accession>
<evidence type="ECO:0008006" key="4">
    <source>
        <dbReference type="Google" id="ProtNLM"/>
    </source>
</evidence>